<accession>A0ABN2C2N5</accession>
<gene>
    <name evidence="2" type="ORF">GCM10009827_084570</name>
</gene>
<evidence type="ECO:0000313" key="3">
    <source>
        <dbReference type="Proteomes" id="UP001501470"/>
    </source>
</evidence>
<sequence length="356" mass="37100">MMHLRDVPFPADLVPPPGLADTVLHTARRRRRTRTVAIAAAVAVTAALAVPALLLRGPGTPMDPGAPAPAAPGGGPQVAHVYTREEHSSILDPALGKYRELPFTVVLSPDLTRAAVNDNGRLGLADRAALLDRGRDAVEWVDVPAGNGPSWSPDGTAVLWTSIEKDPTVHFTAHRVDVADRHVTNTPVPLDLLGATVGWAADSRRYLVLVRGTQTDNTVEPGPLQYLSPDGTPGARLDGTGGSVEGATCYSPSRRYVLTDASTIMSAQPHASPVYDATSGKVVATVPPRSTPVGWYDETTVAVLGHGADRNAVIELLDITTGTVSRSVRLPGSADVTAVQLGPSAGLTGAAAELSF</sequence>
<dbReference type="RefSeq" id="WP_344509404.1">
    <property type="nucleotide sequence ID" value="NZ_BAAAQD010000022.1"/>
</dbReference>
<protein>
    <recommendedName>
        <fullName evidence="4">WD40 repeat protein</fullName>
    </recommendedName>
</protein>
<evidence type="ECO:0000313" key="2">
    <source>
        <dbReference type="EMBL" id="GAA1551022.1"/>
    </source>
</evidence>
<name>A0ABN2C2N5_9ACTN</name>
<keyword evidence="1" id="KW-0472">Membrane</keyword>
<proteinExistence type="predicted"/>
<evidence type="ECO:0008006" key="4">
    <source>
        <dbReference type="Google" id="ProtNLM"/>
    </source>
</evidence>
<keyword evidence="3" id="KW-1185">Reference proteome</keyword>
<reference evidence="2 3" key="1">
    <citation type="journal article" date="2019" name="Int. J. Syst. Evol. Microbiol.">
        <title>The Global Catalogue of Microorganisms (GCM) 10K type strain sequencing project: providing services to taxonomists for standard genome sequencing and annotation.</title>
        <authorList>
            <consortium name="The Broad Institute Genomics Platform"/>
            <consortium name="The Broad Institute Genome Sequencing Center for Infectious Disease"/>
            <person name="Wu L."/>
            <person name="Ma J."/>
        </authorList>
    </citation>
    <scope>NUCLEOTIDE SEQUENCE [LARGE SCALE GENOMIC DNA]</scope>
    <source>
        <strain evidence="2 3">JCM 15933</strain>
    </source>
</reference>
<organism evidence="2 3">
    <name type="scientific">Dactylosporangium maewongense</name>
    <dbReference type="NCBI Taxonomy" id="634393"/>
    <lineage>
        <taxon>Bacteria</taxon>
        <taxon>Bacillati</taxon>
        <taxon>Actinomycetota</taxon>
        <taxon>Actinomycetes</taxon>
        <taxon>Micromonosporales</taxon>
        <taxon>Micromonosporaceae</taxon>
        <taxon>Dactylosporangium</taxon>
    </lineage>
</organism>
<keyword evidence="1" id="KW-0812">Transmembrane</keyword>
<keyword evidence="1" id="KW-1133">Transmembrane helix</keyword>
<dbReference type="EMBL" id="BAAAQD010000022">
    <property type="protein sequence ID" value="GAA1551022.1"/>
    <property type="molecule type" value="Genomic_DNA"/>
</dbReference>
<evidence type="ECO:0000256" key="1">
    <source>
        <dbReference type="SAM" id="Phobius"/>
    </source>
</evidence>
<dbReference type="Proteomes" id="UP001501470">
    <property type="component" value="Unassembled WGS sequence"/>
</dbReference>
<comment type="caution">
    <text evidence="2">The sequence shown here is derived from an EMBL/GenBank/DDBJ whole genome shotgun (WGS) entry which is preliminary data.</text>
</comment>
<feature type="transmembrane region" description="Helical" evidence="1">
    <location>
        <begin position="36"/>
        <end position="55"/>
    </location>
</feature>
<dbReference type="SUPFAM" id="SSF82171">
    <property type="entry name" value="DPP6 N-terminal domain-like"/>
    <property type="match status" value="1"/>
</dbReference>